<proteinExistence type="predicted"/>
<dbReference type="Proteomes" id="UP001164250">
    <property type="component" value="Chromosome 2"/>
</dbReference>
<evidence type="ECO:0000313" key="1">
    <source>
        <dbReference type="EMBL" id="KAJ0106242.1"/>
    </source>
</evidence>
<evidence type="ECO:0000313" key="2">
    <source>
        <dbReference type="Proteomes" id="UP001164250"/>
    </source>
</evidence>
<keyword evidence="2" id="KW-1185">Reference proteome</keyword>
<gene>
    <name evidence="1" type="ORF">Patl1_17506</name>
</gene>
<name>A0ACC1C2P8_9ROSI</name>
<protein>
    <submittedName>
        <fullName evidence="1">Uncharacterized protein</fullName>
    </submittedName>
</protein>
<reference evidence="2" key="1">
    <citation type="journal article" date="2023" name="G3 (Bethesda)">
        <title>Genome assembly and association tests identify interacting loci associated with vigor, precocity, and sex in interspecific pistachio rootstocks.</title>
        <authorList>
            <person name="Palmer W."/>
            <person name="Jacygrad E."/>
            <person name="Sagayaradj S."/>
            <person name="Cavanaugh K."/>
            <person name="Han R."/>
            <person name="Bertier L."/>
            <person name="Beede B."/>
            <person name="Kafkas S."/>
            <person name="Golino D."/>
            <person name="Preece J."/>
            <person name="Michelmore R."/>
        </authorList>
    </citation>
    <scope>NUCLEOTIDE SEQUENCE [LARGE SCALE GENOMIC DNA]</scope>
</reference>
<dbReference type="EMBL" id="CM047898">
    <property type="protein sequence ID" value="KAJ0106242.1"/>
    <property type="molecule type" value="Genomic_DNA"/>
</dbReference>
<accession>A0ACC1C2P8</accession>
<organism evidence="1 2">
    <name type="scientific">Pistacia atlantica</name>
    <dbReference type="NCBI Taxonomy" id="434234"/>
    <lineage>
        <taxon>Eukaryota</taxon>
        <taxon>Viridiplantae</taxon>
        <taxon>Streptophyta</taxon>
        <taxon>Embryophyta</taxon>
        <taxon>Tracheophyta</taxon>
        <taxon>Spermatophyta</taxon>
        <taxon>Magnoliopsida</taxon>
        <taxon>eudicotyledons</taxon>
        <taxon>Gunneridae</taxon>
        <taxon>Pentapetalae</taxon>
        <taxon>rosids</taxon>
        <taxon>malvids</taxon>
        <taxon>Sapindales</taxon>
        <taxon>Anacardiaceae</taxon>
        <taxon>Pistacia</taxon>
    </lineage>
</organism>
<sequence>MKSFAGCFCLKKAKQKRGFVDPIILASETPFTLNEVEALYDLFKKLSSSIVDDDLIHKEEFQLALFENSTKQNLFADRVFDLFDVKHNGFIEFGEFVRALSVFHPSAPQADKVACMILYIANIAFRLYDLRQTGYIDREEVQEMILAILGESELTLANDVVESILDKTMLEADTNGDGKIDIEEWKEYVAKNPNILKIMTLPHLKEITLSFPSFVLHSEGQDLK</sequence>
<comment type="caution">
    <text evidence="1">The sequence shown here is derived from an EMBL/GenBank/DDBJ whole genome shotgun (WGS) entry which is preliminary data.</text>
</comment>